<keyword evidence="5" id="KW-0479">Metal-binding</keyword>
<evidence type="ECO:0000256" key="6">
    <source>
        <dbReference type="ARBA" id="ARBA00022801"/>
    </source>
</evidence>
<evidence type="ECO:0000259" key="10">
    <source>
        <dbReference type="Pfam" id="PF13359"/>
    </source>
</evidence>
<dbReference type="GO" id="GO:0046872">
    <property type="term" value="F:metal ion binding"/>
    <property type="evidence" value="ECO:0007669"/>
    <property type="project" value="UniProtKB-KW"/>
</dbReference>
<evidence type="ECO:0000256" key="2">
    <source>
        <dbReference type="ARBA" id="ARBA00004123"/>
    </source>
</evidence>
<comment type="similarity">
    <text evidence="3">Belongs to the HARBI1 family.</text>
</comment>
<keyword evidence="4" id="KW-0540">Nuclease</keyword>
<keyword evidence="9" id="KW-0732">Signal</keyword>
<reference evidence="11 12" key="1">
    <citation type="submission" date="2024-10" db="EMBL/GenBank/DDBJ databases">
        <title>Updated reference genomes for cyclostephanoid diatoms.</title>
        <authorList>
            <person name="Roberts W.R."/>
            <person name="Alverson A.J."/>
        </authorList>
    </citation>
    <scope>NUCLEOTIDE SEQUENCE [LARGE SCALE GENOMIC DNA]</scope>
    <source>
        <strain evidence="11 12">AJA010-31</strain>
    </source>
</reference>
<feature type="domain" description="DDE Tnp4" evidence="10">
    <location>
        <begin position="228"/>
        <end position="368"/>
    </location>
</feature>
<comment type="caution">
    <text evidence="11">The sequence shown here is derived from an EMBL/GenBank/DDBJ whole genome shotgun (WGS) entry which is preliminary data.</text>
</comment>
<gene>
    <name evidence="11" type="ORF">ACHAWO_011374</name>
</gene>
<dbReference type="GO" id="GO:0005634">
    <property type="term" value="C:nucleus"/>
    <property type="evidence" value="ECO:0007669"/>
    <property type="project" value="UniProtKB-SubCell"/>
</dbReference>
<evidence type="ECO:0000256" key="7">
    <source>
        <dbReference type="ARBA" id="ARBA00023242"/>
    </source>
</evidence>
<protein>
    <recommendedName>
        <fullName evidence="10">DDE Tnp4 domain-containing protein</fullName>
    </recommendedName>
</protein>
<name>A0ABD3QEU4_9STRA</name>
<accession>A0ABD3QEU4</accession>
<dbReference type="InterPro" id="IPR027806">
    <property type="entry name" value="HARBI1_dom"/>
</dbReference>
<evidence type="ECO:0000256" key="8">
    <source>
        <dbReference type="SAM" id="MobiDB-lite"/>
    </source>
</evidence>
<comment type="cofactor">
    <cofactor evidence="1">
        <name>a divalent metal cation</name>
        <dbReference type="ChEBI" id="CHEBI:60240"/>
    </cofactor>
</comment>
<organism evidence="11 12">
    <name type="scientific">Cyclotella atomus</name>
    <dbReference type="NCBI Taxonomy" id="382360"/>
    <lineage>
        <taxon>Eukaryota</taxon>
        <taxon>Sar</taxon>
        <taxon>Stramenopiles</taxon>
        <taxon>Ochrophyta</taxon>
        <taxon>Bacillariophyta</taxon>
        <taxon>Coscinodiscophyceae</taxon>
        <taxon>Thalassiosirophycidae</taxon>
        <taxon>Stephanodiscales</taxon>
        <taxon>Stephanodiscaceae</taxon>
        <taxon>Cyclotella</taxon>
    </lineage>
</organism>
<dbReference type="PANTHER" id="PTHR22930">
    <property type="match status" value="1"/>
</dbReference>
<feature type="chain" id="PRO_5044835364" description="DDE Tnp4 domain-containing protein" evidence="9">
    <location>
        <begin position="25"/>
        <end position="463"/>
    </location>
</feature>
<feature type="region of interest" description="Disordered" evidence="8">
    <location>
        <begin position="99"/>
        <end position="125"/>
    </location>
</feature>
<dbReference type="PANTHER" id="PTHR22930:SF85">
    <property type="entry name" value="GH03217P-RELATED"/>
    <property type="match status" value="1"/>
</dbReference>
<proteinExistence type="inferred from homology"/>
<dbReference type="EMBL" id="JALLPJ020000211">
    <property type="protein sequence ID" value="KAL3798637.1"/>
    <property type="molecule type" value="Genomic_DNA"/>
</dbReference>
<evidence type="ECO:0000256" key="4">
    <source>
        <dbReference type="ARBA" id="ARBA00022722"/>
    </source>
</evidence>
<evidence type="ECO:0000256" key="5">
    <source>
        <dbReference type="ARBA" id="ARBA00022723"/>
    </source>
</evidence>
<sequence>MLLSNSKLQAQTLIVFAAAAAAQAAEHFSCKHSRDGSRLNKPTCPRHSRSVRDVYMCLGSQYFRRAYRMSYKSFWELYLKVKDEMEATFKEAAKIRRLARRKHRRQLRRGNNRNPTPPPPPNGKIHTSVRLACALRYSAGGSPYDIISTYGISHTEQFDSVWYTVDAVNKTKEFDIKYPESHEEQRKIAEDFRGVSTVKFECCGGSIDGILIWTLKPTLANAKAVGVDQQKFMCGRKHKFGLNCQAVSDVRGQFLDISITYGGASSDVVTFESSDLKRHLDQGLLAPNLVLFGDNAYIDSQYMVTPYPNTSGGPKDNYNFFHSQLRIRIECAFGMLVQRWGILRSAVPRNISIAKTITLVLALAKLHNFCIDAADEVVANPLLQDEHHMTTNESGSVPLVPNADASKVLGREVTTPDDLIGGGEHFDDAPRQYRRRQQDDYHRTGLCIHVQDSFMSRPRRRGT</sequence>
<dbReference type="GO" id="GO:0016787">
    <property type="term" value="F:hydrolase activity"/>
    <property type="evidence" value="ECO:0007669"/>
    <property type="project" value="UniProtKB-KW"/>
</dbReference>
<evidence type="ECO:0000313" key="11">
    <source>
        <dbReference type="EMBL" id="KAL3798637.1"/>
    </source>
</evidence>
<evidence type="ECO:0000313" key="12">
    <source>
        <dbReference type="Proteomes" id="UP001530400"/>
    </source>
</evidence>
<feature type="signal peptide" evidence="9">
    <location>
        <begin position="1"/>
        <end position="24"/>
    </location>
</feature>
<evidence type="ECO:0000256" key="1">
    <source>
        <dbReference type="ARBA" id="ARBA00001968"/>
    </source>
</evidence>
<evidence type="ECO:0000256" key="9">
    <source>
        <dbReference type="SAM" id="SignalP"/>
    </source>
</evidence>
<dbReference type="Proteomes" id="UP001530400">
    <property type="component" value="Unassembled WGS sequence"/>
</dbReference>
<dbReference type="InterPro" id="IPR045249">
    <property type="entry name" value="HARBI1-like"/>
</dbReference>
<dbReference type="GO" id="GO:0004518">
    <property type="term" value="F:nuclease activity"/>
    <property type="evidence" value="ECO:0007669"/>
    <property type="project" value="UniProtKB-KW"/>
</dbReference>
<feature type="compositionally biased region" description="Basic residues" evidence="8">
    <location>
        <begin position="99"/>
        <end position="111"/>
    </location>
</feature>
<keyword evidence="7" id="KW-0539">Nucleus</keyword>
<dbReference type="Pfam" id="PF13359">
    <property type="entry name" value="DDE_Tnp_4"/>
    <property type="match status" value="1"/>
</dbReference>
<dbReference type="AlphaFoldDB" id="A0ABD3QEU4"/>
<keyword evidence="12" id="KW-1185">Reference proteome</keyword>
<evidence type="ECO:0000256" key="3">
    <source>
        <dbReference type="ARBA" id="ARBA00006958"/>
    </source>
</evidence>
<comment type="subcellular location">
    <subcellularLocation>
        <location evidence="2">Nucleus</location>
    </subcellularLocation>
</comment>
<keyword evidence="6" id="KW-0378">Hydrolase</keyword>